<evidence type="ECO:0000313" key="2">
    <source>
        <dbReference type="Proteomes" id="UP000593626"/>
    </source>
</evidence>
<dbReference type="AlphaFoldDB" id="A0A7S8HF12"/>
<evidence type="ECO:0008006" key="3">
    <source>
        <dbReference type="Google" id="ProtNLM"/>
    </source>
</evidence>
<dbReference type="EMBL" id="CP049742">
    <property type="protein sequence ID" value="QPC46328.1"/>
    <property type="molecule type" value="Genomic_DNA"/>
</dbReference>
<sequence>MQTPSLQLNQLNGTLGQFNSSPKLQTGDIVHGKVVKWHPNQVAEVQIGNKRLMAKMDVPLEVGKGNWFQVEVKDNSVLLKVLPSGTESQGKTNIDQLLQALKLPIDKTMKQLVSLWLGQQQSLNKKGLEQAYQFLKENGSASESFQTIKNLLQANKPITSLTLQASNAMINTSSMSQTLIELEASLHQLPSTDKRVAQLLSTIQGIRDATKGVTKEAVQQFQTKFVEEVLNPSSKTGQQLSELLQSTYPKNYSSNESNKSLALAHSINQVIFGKESSDIIQKIAQQKGNLTGEQKEFLTQIVRTLPNGEGKAMFLEQVAKNSLTGENAVRMISNLTVETLSSSSIGREQLTSILTSTYKTEQPLTQFFTKLLLHQQNHQQLPIDVQEWIQTTTEQIMAKVDKGSTTPLLSIISKMLGTDLENQLRNQTVVTSLIDEQLKPNLLKILSDPSFASSKEQIESIIAKIQGGPLFSGDNGPQHHVTMNLPLLLQEKPLDLTLKWEGKRLDDGSIDPDYCRILFYLDLPNLHSTIIDMNVQQRIVNLTIYTDKAEEAEVRASALMEKIEGGLASISYTLSSLKWKLPSEETVEQRTNRLWSSSSYEGVDIRV</sequence>
<protein>
    <recommendedName>
        <fullName evidence="3">Flagellar hook-length control protein-like C-terminal domain-containing protein</fullName>
    </recommendedName>
</protein>
<evidence type="ECO:0000313" key="1">
    <source>
        <dbReference type="EMBL" id="QPC46328.1"/>
    </source>
</evidence>
<reference evidence="1 2" key="1">
    <citation type="submission" date="2019-07" db="EMBL/GenBank/DDBJ databases">
        <title>Genome sequence of 2 isolates from Red Sea Mangroves.</title>
        <authorList>
            <person name="Sefrji F."/>
            <person name="Michoud G."/>
            <person name="Merlino G."/>
            <person name="Daffonchio D."/>
        </authorList>
    </citation>
    <scope>NUCLEOTIDE SEQUENCE [LARGE SCALE GENOMIC DNA]</scope>
    <source>
        <strain evidence="1 2">R1DC41</strain>
    </source>
</reference>
<proteinExistence type="predicted"/>
<dbReference type="RefSeq" id="WP_239673852.1">
    <property type="nucleotide sequence ID" value="NZ_CP049742.1"/>
</dbReference>
<dbReference type="Proteomes" id="UP000593626">
    <property type="component" value="Chromosome"/>
</dbReference>
<dbReference type="KEGG" id="mcui:G8O30_04800"/>
<organism evidence="1 2">
    <name type="scientific">Mangrovibacillus cuniculi</name>
    <dbReference type="NCBI Taxonomy" id="2593652"/>
    <lineage>
        <taxon>Bacteria</taxon>
        <taxon>Bacillati</taxon>
        <taxon>Bacillota</taxon>
        <taxon>Bacilli</taxon>
        <taxon>Bacillales</taxon>
        <taxon>Bacillaceae</taxon>
        <taxon>Mangrovibacillus</taxon>
    </lineage>
</organism>
<keyword evidence="2" id="KW-1185">Reference proteome</keyword>
<gene>
    <name evidence="1" type="ORF">G8O30_04800</name>
</gene>
<accession>A0A7S8HF12</accession>
<name>A0A7S8HF12_9BACI</name>